<dbReference type="GO" id="GO:0043565">
    <property type="term" value="F:sequence-specific DNA binding"/>
    <property type="evidence" value="ECO:0007669"/>
    <property type="project" value="InterPro"/>
</dbReference>
<dbReference type="GO" id="GO:0008270">
    <property type="term" value="F:zinc ion binding"/>
    <property type="evidence" value="ECO:0007669"/>
    <property type="project" value="UniProtKB-KW"/>
</dbReference>
<dbReference type="InterPro" id="IPR050200">
    <property type="entry name" value="Nuclear_hormone_rcpt_NR3"/>
</dbReference>
<reference evidence="14" key="1">
    <citation type="submission" date="2025-08" db="UniProtKB">
        <authorList>
            <consortium name="RefSeq"/>
        </authorList>
    </citation>
    <scope>IDENTIFICATION</scope>
    <source>
        <tissue evidence="14">White muscle</tissue>
    </source>
</reference>
<dbReference type="GO" id="GO:0042562">
    <property type="term" value="F:hormone binding"/>
    <property type="evidence" value="ECO:0007669"/>
    <property type="project" value="UniProtKB-ARBA"/>
</dbReference>
<name>A0A8U0Q9N3_SALNM</name>
<proteinExistence type="inferred from homology"/>
<evidence type="ECO:0000256" key="4">
    <source>
        <dbReference type="ARBA" id="ARBA00023015"/>
    </source>
</evidence>
<dbReference type="SUPFAM" id="SSF48508">
    <property type="entry name" value="Nuclear receptor ligand-binding domain"/>
    <property type="match status" value="1"/>
</dbReference>
<keyword evidence="2 9" id="KW-0863">Zinc-finger</keyword>
<comment type="subcellular location">
    <subcellularLocation>
        <location evidence="9">Nucleus</location>
    </subcellularLocation>
</comment>
<sequence length="697" mass="77937">MRVCNGIKTMQSGTNKSHTANELSDAVSVSLGLSSQFNEIVDNGRGDTPFSADSGPNHGNRFSVSEDFGDGASLTSELTTQMPRKTIIISNGPSFEVNQDICGPNYLGFLQTPERERDSEWNVTRPTHDLEMARDPRKNSDMFVNLDNGNAVPSQFDELLPLSSPLRKDPPALVFGRDFPDTSTVNDQIQSSRNIKIEPGHEGPCPVADGYWFCKYCDNGNCMSRGARKPFPCTSFPGVNYTDYDSGMPQEFHVQAQSYQSVMMGERGLQVYHSAIKKDSSGWMGADPSLRCEDMLPVRVYFSDRRVCKVCGDEASGCHYGAVTCGSCKVFFKRAAESKQNHLCASRNDCTIDKLRRKNCPSCRLSRCFQSGMSLKGRKLRGAGPLKGVVEGGTQAPGRERTGERGGERTGGLQLSTVSPQAKCEDQYYRCAALQAPTLGPSPSLRPSLLNVLSSIEPGMVNAGHDTSQPDCFTSLLSSLNELGERQLVSVVNWAKAMPGFRELYVEDQMSVIQSSWLGLMVFALGWRSYTNTDARELYFAPDLIFNDQRMRVSSMYEHCVQFRLLSQRFCMLRVTQDEFLCMKALLLFSIIPVEGLRNQKCFDELRISYIKELDRLASYHGEKHHTQRLFQLTQLLDFLHPIVRKLHQFTYDLFIQAQSLPTRVSYPEMISEIVSVHVPKMLTGMVQPILFHNAPC</sequence>
<evidence type="ECO:0000256" key="1">
    <source>
        <dbReference type="ARBA" id="ARBA00022723"/>
    </source>
</evidence>
<dbReference type="InterPro" id="IPR001723">
    <property type="entry name" value="Nuclear_hrmn_rcpt"/>
</dbReference>
<dbReference type="GO" id="GO:0005634">
    <property type="term" value="C:nucleus"/>
    <property type="evidence" value="ECO:0007669"/>
    <property type="project" value="UniProtKB-SubCell"/>
</dbReference>
<evidence type="ECO:0000256" key="2">
    <source>
        <dbReference type="ARBA" id="ARBA00022771"/>
    </source>
</evidence>
<dbReference type="Gene3D" id="1.10.565.10">
    <property type="entry name" value="Retinoid X Receptor"/>
    <property type="match status" value="1"/>
</dbReference>
<keyword evidence="1 9" id="KW-0479">Metal-binding</keyword>
<evidence type="ECO:0000256" key="10">
    <source>
        <dbReference type="SAM" id="MobiDB-lite"/>
    </source>
</evidence>
<dbReference type="AlphaFoldDB" id="A0A8U0Q9N3"/>
<dbReference type="PROSITE" id="PS51843">
    <property type="entry name" value="NR_LBD"/>
    <property type="match status" value="1"/>
</dbReference>
<dbReference type="Proteomes" id="UP000808372">
    <property type="component" value="Chromosome 42"/>
</dbReference>
<dbReference type="RefSeq" id="XP_038837874.1">
    <property type="nucleotide sequence ID" value="XM_038981946.1"/>
</dbReference>
<dbReference type="PROSITE" id="PS00031">
    <property type="entry name" value="NUCLEAR_REC_DBD_1"/>
    <property type="match status" value="1"/>
</dbReference>
<dbReference type="PRINTS" id="PR00047">
    <property type="entry name" value="STROIDFINGER"/>
</dbReference>
<evidence type="ECO:0000256" key="9">
    <source>
        <dbReference type="RuleBase" id="RU004334"/>
    </source>
</evidence>
<dbReference type="SMART" id="SM00399">
    <property type="entry name" value="ZnF_C4"/>
    <property type="match status" value="1"/>
</dbReference>
<dbReference type="KEGG" id="snh:120035146"/>
<feature type="compositionally biased region" description="Basic and acidic residues" evidence="10">
    <location>
        <begin position="398"/>
        <end position="408"/>
    </location>
</feature>
<dbReference type="GeneID" id="120035146"/>
<dbReference type="Pfam" id="PF00105">
    <property type="entry name" value="zf-C4"/>
    <property type="match status" value="1"/>
</dbReference>
<dbReference type="PRINTS" id="PR00398">
    <property type="entry name" value="STRDHORMONER"/>
</dbReference>
<keyword evidence="13" id="KW-1185">Reference proteome</keyword>
<dbReference type="InterPro" id="IPR013088">
    <property type="entry name" value="Znf_NHR/GATA"/>
</dbReference>
<protein>
    <submittedName>
        <fullName evidence="14">Androgen receptor-like</fullName>
    </submittedName>
</protein>
<dbReference type="InterPro" id="IPR000536">
    <property type="entry name" value="Nucl_hrmn_rcpt_lig-bd"/>
</dbReference>
<dbReference type="OrthoDB" id="10032732at2759"/>
<evidence type="ECO:0000313" key="13">
    <source>
        <dbReference type="Proteomes" id="UP000808372"/>
    </source>
</evidence>
<evidence type="ECO:0000259" key="11">
    <source>
        <dbReference type="PROSITE" id="PS51030"/>
    </source>
</evidence>
<dbReference type="PROSITE" id="PS51030">
    <property type="entry name" value="NUCLEAR_REC_DBD_2"/>
    <property type="match status" value="1"/>
</dbReference>
<dbReference type="GO" id="GO:0003700">
    <property type="term" value="F:DNA-binding transcription factor activity"/>
    <property type="evidence" value="ECO:0007669"/>
    <property type="project" value="InterPro"/>
</dbReference>
<evidence type="ECO:0000313" key="14">
    <source>
        <dbReference type="RefSeq" id="XP_038837874.1"/>
    </source>
</evidence>
<keyword evidence="4 9" id="KW-0805">Transcription regulation</keyword>
<feature type="domain" description="NR LBD" evidence="12">
    <location>
        <begin position="441"/>
        <end position="673"/>
    </location>
</feature>
<accession>A0A8U0Q9N3</accession>
<keyword evidence="3 9" id="KW-0862">Zinc</keyword>
<gene>
    <name evidence="14" type="primary">LOC120035146</name>
</gene>
<evidence type="ECO:0000256" key="8">
    <source>
        <dbReference type="ARBA" id="ARBA00023242"/>
    </source>
</evidence>
<organism evidence="13 14">
    <name type="scientific">Salvelinus namaycush</name>
    <name type="common">Lake trout</name>
    <name type="synonym">Salmo namaycush</name>
    <dbReference type="NCBI Taxonomy" id="8040"/>
    <lineage>
        <taxon>Eukaryota</taxon>
        <taxon>Metazoa</taxon>
        <taxon>Chordata</taxon>
        <taxon>Craniata</taxon>
        <taxon>Vertebrata</taxon>
        <taxon>Euteleostomi</taxon>
        <taxon>Actinopterygii</taxon>
        <taxon>Neopterygii</taxon>
        <taxon>Teleostei</taxon>
        <taxon>Protacanthopterygii</taxon>
        <taxon>Salmoniformes</taxon>
        <taxon>Salmonidae</taxon>
        <taxon>Salmoninae</taxon>
        <taxon>Salvelinus</taxon>
    </lineage>
</organism>
<evidence type="ECO:0000256" key="5">
    <source>
        <dbReference type="ARBA" id="ARBA00023125"/>
    </source>
</evidence>
<keyword evidence="6 9" id="KW-0804">Transcription</keyword>
<keyword evidence="7 9" id="KW-0675">Receptor</keyword>
<comment type="similarity">
    <text evidence="9">Belongs to the nuclear hormone receptor family.</text>
</comment>
<dbReference type="Pfam" id="PF00104">
    <property type="entry name" value="Hormone_recep"/>
    <property type="match status" value="1"/>
</dbReference>
<evidence type="ECO:0000256" key="6">
    <source>
        <dbReference type="ARBA" id="ARBA00023163"/>
    </source>
</evidence>
<evidence type="ECO:0000259" key="12">
    <source>
        <dbReference type="PROSITE" id="PS51843"/>
    </source>
</evidence>
<evidence type="ECO:0000256" key="3">
    <source>
        <dbReference type="ARBA" id="ARBA00022833"/>
    </source>
</evidence>
<dbReference type="InterPro" id="IPR001628">
    <property type="entry name" value="Znf_hrmn_rcpt"/>
</dbReference>
<dbReference type="Gene3D" id="3.30.50.10">
    <property type="entry name" value="Erythroid Transcription Factor GATA-1, subunit A"/>
    <property type="match status" value="1"/>
</dbReference>
<dbReference type="PANTHER" id="PTHR48092">
    <property type="entry name" value="KNIRPS-RELATED PROTEIN-RELATED"/>
    <property type="match status" value="1"/>
</dbReference>
<keyword evidence="8 9" id="KW-0539">Nucleus</keyword>
<keyword evidence="5 9" id="KW-0238">DNA-binding</keyword>
<evidence type="ECO:0000256" key="7">
    <source>
        <dbReference type="ARBA" id="ARBA00023170"/>
    </source>
</evidence>
<dbReference type="InterPro" id="IPR035500">
    <property type="entry name" value="NHR-like_dom_sf"/>
</dbReference>
<dbReference type="CDD" id="cd07173">
    <property type="entry name" value="NR_DBD_AR"/>
    <property type="match status" value="1"/>
</dbReference>
<feature type="domain" description="Nuclear receptor" evidence="11">
    <location>
        <begin position="305"/>
        <end position="380"/>
    </location>
</feature>
<dbReference type="SUPFAM" id="SSF57716">
    <property type="entry name" value="Glucocorticoid receptor-like (DNA-binding domain)"/>
    <property type="match status" value="1"/>
</dbReference>
<dbReference type="GO" id="GO:0033993">
    <property type="term" value="P:response to lipid"/>
    <property type="evidence" value="ECO:0007669"/>
    <property type="project" value="UniProtKB-ARBA"/>
</dbReference>
<feature type="region of interest" description="Disordered" evidence="10">
    <location>
        <begin position="384"/>
        <end position="413"/>
    </location>
</feature>
<dbReference type="SMART" id="SM00430">
    <property type="entry name" value="HOLI"/>
    <property type="match status" value="1"/>
</dbReference>